<dbReference type="GO" id="GO:0035251">
    <property type="term" value="F:UDP-glucosyltransferase activity"/>
    <property type="evidence" value="ECO:0007669"/>
    <property type="project" value="InterPro"/>
</dbReference>
<keyword evidence="3 6" id="KW-0328">Glycosyltransferase</keyword>
<dbReference type="PROSITE" id="PS00375">
    <property type="entry name" value="UDPGT"/>
    <property type="match status" value="1"/>
</dbReference>
<dbReference type="FunFam" id="3.40.50.2000:FF:000080">
    <property type="entry name" value="Glycosyltransferase"/>
    <property type="match status" value="1"/>
</dbReference>
<dbReference type="CDD" id="cd03784">
    <property type="entry name" value="GT1_Gtf-like"/>
    <property type="match status" value="1"/>
</dbReference>
<evidence type="ECO:0000256" key="1">
    <source>
        <dbReference type="ARBA" id="ARBA00004721"/>
    </source>
</evidence>
<protein>
    <recommendedName>
        <fullName evidence="7">Glycosyltransferase</fullName>
        <ecNumber evidence="7">2.4.1.-</ecNumber>
    </recommendedName>
</protein>
<dbReference type="GO" id="GO:0008299">
    <property type="term" value="P:isoprenoid biosynthetic process"/>
    <property type="evidence" value="ECO:0007669"/>
    <property type="project" value="UniProtKB-KW"/>
</dbReference>
<evidence type="ECO:0000256" key="6">
    <source>
        <dbReference type="RuleBase" id="RU003718"/>
    </source>
</evidence>
<dbReference type="PANTHER" id="PTHR48048:SF45">
    <property type="entry name" value="GLYCOSYLTRANSFERASE"/>
    <property type="match status" value="1"/>
</dbReference>
<dbReference type="EC" id="2.4.1.-" evidence="7"/>
<organism evidence="9">
    <name type="scientific">Panax notoginseng</name>
    <name type="common">notoginseng</name>
    <dbReference type="NCBI Taxonomy" id="44586"/>
    <lineage>
        <taxon>Eukaryota</taxon>
        <taxon>Viridiplantae</taxon>
        <taxon>Streptophyta</taxon>
        <taxon>Embryophyta</taxon>
        <taxon>Tracheophyta</taxon>
        <taxon>Spermatophyta</taxon>
        <taxon>Magnoliopsida</taxon>
        <taxon>eudicotyledons</taxon>
        <taxon>Gunneridae</taxon>
        <taxon>Pentapetalae</taxon>
        <taxon>asterids</taxon>
        <taxon>campanulids</taxon>
        <taxon>Apiales</taxon>
        <taxon>Araliaceae</taxon>
        <taxon>Panax</taxon>
    </lineage>
</organism>
<dbReference type="SUPFAM" id="SSF53756">
    <property type="entry name" value="UDP-Glycosyltransferase/glycogen phosphorylase"/>
    <property type="match status" value="1"/>
</dbReference>
<evidence type="ECO:0000256" key="2">
    <source>
        <dbReference type="ARBA" id="ARBA00009995"/>
    </source>
</evidence>
<dbReference type="Pfam" id="PF00201">
    <property type="entry name" value="UDPGT"/>
    <property type="match status" value="1"/>
</dbReference>
<dbReference type="InterPro" id="IPR002213">
    <property type="entry name" value="UDP_glucos_trans"/>
</dbReference>
<evidence type="ECO:0000256" key="4">
    <source>
        <dbReference type="ARBA" id="ARBA00022679"/>
    </source>
</evidence>
<comment type="pathway">
    <text evidence="1">Secondary metabolite biosynthesis; terpenoid biosynthesis.</text>
</comment>
<evidence type="ECO:0000256" key="7">
    <source>
        <dbReference type="RuleBase" id="RU362057"/>
    </source>
</evidence>
<dbReference type="InterPro" id="IPR050481">
    <property type="entry name" value="UDP-glycosyltransf_plant"/>
</dbReference>
<name>A0AAT9PXU4_9APIA</name>
<keyword evidence="5" id="KW-0414">Isoprene biosynthesis</keyword>
<gene>
    <name evidence="9" type="primary">UGT58</name>
</gene>
<keyword evidence="4 6" id="KW-0808">Transferase</keyword>
<accession>A0AAT9PXU4</accession>
<dbReference type="Gene3D" id="3.40.50.2000">
    <property type="entry name" value="Glycogen Phosphorylase B"/>
    <property type="match status" value="2"/>
</dbReference>
<sequence>MKNPELIFMPAPFMGHLPSMLEMAKILVTRYETLSITVLLIKLPFDTGLSAYIQSLSSTPIPRLTLVELPQSDPSTYMSKPPNTILYSLIEMQKIYVRDIVQDIFTSESTRLAGFFIDMFCVTMIDLAAEFKVPTYVFFAASAAFLGLMFHVQTLSDEYGKDVTELKDSDAELLVPSFRNPFPCKLLPSMVLDNQGGCDVLLSMAKRFRETKGIIVNTFMELESYAIESLIASDRKIPPVYPVGPVLNSAGVGYNSDETAVIIQWLDDQPVSSVVFLCFGSMGSISNDQVKEIAFALEHSNHRFLWSLKPPLSKGAAKPSQDTSNLKDILPVGFLERTAGIGKVIGWAPQVAVLSHVAVGGFVSHCGWNSILESVWFGVPLATWPLYAEQQLNAFEMVIEYGMALDIKMDYRYDGNMKNCVIVKAEEIESKIRELMMDINRNELRKTVKDVQEKSRNAILEKGSSYVSIGSIMEEII</sequence>
<evidence type="ECO:0000256" key="5">
    <source>
        <dbReference type="ARBA" id="ARBA00023229"/>
    </source>
</evidence>
<dbReference type="InterPro" id="IPR035595">
    <property type="entry name" value="UDP_glycos_trans_CS"/>
</dbReference>
<dbReference type="FunFam" id="3.40.50.2000:FF:000056">
    <property type="entry name" value="Glycosyltransferase"/>
    <property type="match status" value="1"/>
</dbReference>
<reference evidence="9" key="1">
    <citation type="submission" date="2020-05" db="EMBL/GenBank/DDBJ databases">
        <authorList>
            <person name="Maoqi H."/>
        </authorList>
    </citation>
    <scope>NUCLEOTIDE SEQUENCE</scope>
</reference>
<keyword evidence="8" id="KW-0175">Coiled coil</keyword>
<evidence type="ECO:0000313" key="9">
    <source>
        <dbReference type="EMBL" id="UQT18169.1"/>
    </source>
</evidence>
<feature type="coiled-coil region" evidence="8">
    <location>
        <begin position="425"/>
        <end position="461"/>
    </location>
</feature>
<dbReference type="EMBL" id="MT476304">
    <property type="protein sequence ID" value="UQT18169.1"/>
    <property type="molecule type" value="mRNA"/>
</dbReference>
<dbReference type="AlphaFoldDB" id="A0AAT9PXU4"/>
<dbReference type="PANTHER" id="PTHR48048">
    <property type="entry name" value="GLYCOSYLTRANSFERASE"/>
    <property type="match status" value="1"/>
</dbReference>
<evidence type="ECO:0000256" key="8">
    <source>
        <dbReference type="SAM" id="Coils"/>
    </source>
</evidence>
<evidence type="ECO:0000256" key="3">
    <source>
        <dbReference type="ARBA" id="ARBA00022676"/>
    </source>
</evidence>
<proteinExistence type="evidence at transcript level"/>
<comment type="similarity">
    <text evidence="2 6">Belongs to the UDP-glycosyltransferase family.</text>
</comment>